<gene>
    <name evidence="2" type="primary">trbK</name>
    <name evidence="2" type="ORF">GHK62_13780</name>
</gene>
<evidence type="ECO:0000256" key="1">
    <source>
        <dbReference type="SAM" id="Phobius"/>
    </source>
</evidence>
<organism evidence="2 3">
    <name type="scientific">Sinorhizobium terangae</name>
    <dbReference type="NCBI Taxonomy" id="110322"/>
    <lineage>
        <taxon>Bacteria</taxon>
        <taxon>Pseudomonadati</taxon>
        <taxon>Pseudomonadota</taxon>
        <taxon>Alphaproteobacteria</taxon>
        <taxon>Hyphomicrobiales</taxon>
        <taxon>Rhizobiaceae</taxon>
        <taxon>Sinorhizobium/Ensifer group</taxon>
        <taxon>Sinorhizobium</taxon>
    </lineage>
</organism>
<reference evidence="2 3" key="1">
    <citation type="journal article" date="2013" name="Genome Biol.">
        <title>Comparative genomics of the core and accessory genomes of 48 Sinorhizobium strains comprising five genospecies.</title>
        <authorList>
            <person name="Sugawara M."/>
            <person name="Epstein B."/>
            <person name="Badgley B.D."/>
            <person name="Unno T."/>
            <person name="Xu L."/>
            <person name="Reese J."/>
            <person name="Gyaneshwar P."/>
            <person name="Denny R."/>
            <person name="Mudge J."/>
            <person name="Bharti A.K."/>
            <person name="Farmer A.D."/>
            <person name="May G.D."/>
            <person name="Woodward J.E."/>
            <person name="Medigue C."/>
            <person name="Vallenet D."/>
            <person name="Lajus A."/>
            <person name="Rouy Z."/>
            <person name="Martinez-Vaz B."/>
            <person name="Tiffin P."/>
            <person name="Young N.D."/>
            <person name="Sadowsky M.J."/>
        </authorList>
    </citation>
    <scope>NUCLEOTIDE SEQUENCE [LARGE SCALE GENOMIC DNA]</scope>
    <source>
        <strain evidence="2 3">USDA4894</strain>
    </source>
</reference>
<keyword evidence="1" id="KW-0812">Transmembrane</keyword>
<dbReference type="RefSeq" id="WP_153439740.1">
    <property type="nucleotide sequence ID" value="NZ_JACIGA010000024.1"/>
</dbReference>
<dbReference type="InterPro" id="IPR020065">
    <property type="entry name" value="Conjugal_tfr_protein_TrbK"/>
</dbReference>
<dbReference type="EMBL" id="WITC01000055">
    <property type="protein sequence ID" value="MQX15792.1"/>
    <property type="molecule type" value="Genomic_DNA"/>
</dbReference>
<sequence length="58" mass="6676">MVRTKLILITIATILTIDRAGIWFIISEKQTALERRAKFYGSSKEYPTSGGQKMKVEW</sequence>
<keyword evidence="3" id="KW-1185">Reference proteome</keyword>
<name>A0A6N7LDF4_SINTE</name>
<evidence type="ECO:0000313" key="2">
    <source>
        <dbReference type="EMBL" id="MQX15792.1"/>
    </source>
</evidence>
<protein>
    <submittedName>
        <fullName evidence="2">Entry exclusion protein TrbK</fullName>
    </submittedName>
</protein>
<keyword evidence="1" id="KW-1133">Transmembrane helix</keyword>
<dbReference type="Proteomes" id="UP000439983">
    <property type="component" value="Unassembled WGS sequence"/>
</dbReference>
<dbReference type="NCBIfam" id="TIGR04361">
    <property type="entry name" value="TrbK_Ti"/>
    <property type="match status" value="1"/>
</dbReference>
<evidence type="ECO:0000313" key="3">
    <source>
        <dbReference type="Proteomes" id="UP000439983"/>
    </source>
</evidence>
<keyword evidence="1" id="KW-0472">Membrane</keyword>
<proteinExistence type="predicted"/>
<dbReference type="AlphaFoldDB" id="A0A6N7LDF4"/>
<feature type="transmembrane region" description="Helical" evidence="1">
    <location>
        <begin position="6"/>
        <end position="26"/>
    </location>
</feature>
<dbReference type="OrthoDB" id="8383868at2"/>
<comment type="caution">
    <text evidence="2">The sequence shown here is derived from an EMBL/GenBank/DDBJ whole genome shotgun (WGS) entry which is preliminary data.</text>
</comment>
<accession>A0A6N7LDF4</accession>